<keyword evidence="2 6" id="KW-0698">rRNA processing</keyword>
<comment type="similarity">
    <text evidence="6">Belongs to the methyltransferase superfamily. RsmI family.</text>
</comment>
<dbReference type="PANTHER" id="PTHR46111:SF1">
    <property type="entry name" value="RIBOSOMAL RNA SMALL SUBUNIT METHYLTRANSFERASE I"/>
    <property type="match status" value="1"/>
</dbReference>
<evidence type="ECO:0000256" key="3">
    <source>
        <dbReference type="ARBA" id="ARBA00022603"/>
    </source>
</evidence>
<dbReference type="Gene3D" id="3.40.1010.10">
    <property type="entry name" value="Cobalt-precorrin-4 Transmethylase, Domain 1"/>
    <property type="match status" value="1"/>
</dbReference>
<protein>
    <recommendedName>
        <fullName evidence="6">Ribosomal RNA small subunit methyltransferase I</fullName>
        <ecNumber evidence="6">2.1.1.198</ecNumber>
    </recommendedName>
    <alternativeName>
        <fullName evidence="6">16S rRNA 2'-O-ribose C1402 methyltransferase</fullName>
    </alternativeName>
    <alternativeName>
        <fullName evidence="6">rRNA (cytidine-2'-O-)-methyltransferase RsmI</fullName>
    </alternativeName>
</protein>
<dbReference type="GO" id="GO:0070677">
    <property type="term" value="F:rRNA (cytosine-2'-O-)-methyltransferase activity"/>
    <property type="evidence" value="ECO:0007669"/>
    <property type="project" value="UniProtKB-UniRule"/>
</dbReference>
<evidence type="ECO:0000256" key="6">
    <source>
        <dbReference type="HAMAP-Rule" id="MF_01877"/>
    </source>
</evidence>
<dbReference type="NCBIfam" id="TIGR00096">
    <property type="entry name" value="16S rRNA (cytidine(1402)-2'-O)-methyltransferase"/>
    <property type="match status" value="1"/>
</dbReference>
<evidence type="ECO:0000256" key="5">
    <source>
        <dbReference type="ARBA" id="ARBA00022691"/>
    </source>
</evidence>
<dbReference type="AlphaFoldDB" id="A0AAT9IG11"/>
<name>A0AAT9IG11_9GAMM</name>
<evidence type="ECO:0000256" key="4">
    <source>
        <dbReference type="ARBA" id="ARBA00022679"/>
    </source>
</evidence>
<keyword evidence="1 6" id="KW-0963">Cytoplasm</keyword>
<dbReference type="FunFam" id="3.30.950.10:FF:000002">
    <property type="entry name" value="Ribosomal RNA small subunit methyltransferase I"/>
    <property type="match status" value="1"/>
</dbReference>
<dbReference type="CDD" id="cd11648">
    <property type="entry name" value="RsmI"/>
    <property type="match status" value="1"/>
</dbReference>
<dbReference type="InterPro" id="IPR014777">
    <property type="entry name" value="4pyrrole_Mease_sub1"/>
</dbReference>
<proteinExistence type="inferred from homology"/>
<keyword evidence="3 6" id="KW-0489">Methyltransferase</keyword>
<sequence length="293" mass="33779">MGIQINQKDLGVIYIVPTPIGNLGDFTKRGVEVLNSVDFILAENIKRTNFFLKKINISGKFISMNKYNEKNQTKKIIFLIKKKKNIAIVSDGGTPLISDPGLYLIQKCHEEKIRVVPLPGPCAAITALSASGLSSLKFCYEGFLSSKNTKRLKRLKELKKEERTIIFYESSHRIEDSLKNMMSIFGEDRKISIAKELTKIWETIYSSSTKNVLIWLKKESLRQKGEWVIIVEGYKNVIYEKISEKIKFAYSLINEELSSKKSIEIISKLYKISKNKLYKYIFRKKMTKKKINV</sequence>
<dbReference type="EMBL" id="OZ060371">
    <property type="protein sequence ID" value="CAL4042265.1"/>
    <property type="molecule type" value="Genomic_DNA"/>
</dbReference>
<gene>
    <name evidence="6 8" type="primary">rsmI</name>
    <name evidence="8" type="ORF">BUANCORI2928_075</name>
</gene>
<comment type="catalytic activity">
    <reaction evidence="6">
        <text>cytidine(1402) in 16S rRNA + S-adenosyl-L-methionine = 2'-O-methylcytidine(1402) in 16S rRNA + S-adenosyl-L-homocysteine + H(+)</text>
        <dbReference type="Rhea" id="RHEA:42924"/>
        <dbReference type="Rhea" id="RHEA-COMP:10285"/>
        <dbReference type="Rhea" id="RHEA-COMP:10286"/>
        <dbReference type="ChEBI" id="CHEBI:15378"/>
        <dbReference type="ChEBI" id="CHEBI:57856"/>
        <dbReference type="ChEBI" id="CHEBI:59789"/>
        <dbReference type="ChEBI" id="CHEBI:74495"/>
        <dbReference type="ChEBI" id="CHEBI:82748"/>
        <dbReference type="EC" id="2.1.1.198"/>
    </reaction>
</comment>
<dbReference type="GO" id="GO:0005737">
    <property type="term" value="C:cytoplasm"/>
    <property type="evidence" value="ECO:0007669"/>
    <property type="project" value="UniProtKB-SubCell"/>
</dbReference>
<dbReference type="InterPro" id="IPR014776">
    <property type="entry name" value="4pyrrole_Mease_sub2"/>
</dbReference>
<reference evidence="8" key="1">
    <citation type="submission" date="2024-06" db="EMBL/GenBank/DDBJ databases">
        <authorList>
            <person name="Manzano-Marin A."/>
            <person name="Manzano-Marin A."/>
            <person name="Alejandro Manzano Marin A."/>
        </authorList>
    </citation>
    <scope>NUCLEOTIDE SEQUENCE</scope>
    <source>
        <strain evidence="8">Ancorni-2928</strain>
    </source>
</reference>
<evidence type="ECO:0000259" key="7">
    <source>
        <dbReference type="Pfam" id="PF00590"/>
    </source>
</evidence>
<dbReference type="PIRSF" id="PIRSF005917">
    <property type="entry name" value="MTase_YraL"/>
    <property type="match status" value="1"/>
</dbReference>
<dbReference type="HAMAP" id="MF_01877">
    <property type="entry name" value="16SrRNA_methyltr_I"/>
    <property type="match status" value="1"/>
</dbReference>
<feature type="domain" description="Tetrapyrrole methylase" evidence="7">
    <location>
        <begin position="13"/>
        <end position="207"/>
    </location>
</feature>
<accession>A0AAT9IG11</accession>
<organism evidence="8">
    <name type="scientific">Buchnera aphidicola</name>
    <name type="common">Anoecia corni</name>
    <dbReference type="NCBI Taxonomy" id="2994477"/>
    <lineage>
        <taxon>Bacteria</taxon>
        <taxon>Pseudomonadati</taxon>
        <taxon>Pseudomonadota</taxon>
        <taxon>Gammaproteobacteria</taxon>
        <taxon>Enterobacterales</taxon>
        <taxon>Erwiniaceae</taxon>
        <taxon>Buchnera</taxon>
    </lineage>
</organism>
<dbReference type="InterPro" id="IPR035996">
    <property type="entry name" value="4pyrrol_Methylase_sf"/>
</dbReference>
<dbReference type="Pfam" id="PF00590">
    <property type="entry name" value="TP_methylase"/>
    <property type="match status" value="1"/>
</dbReference>
<dbReference type="SUPFAM" id="SSF53790">
    <property type="entry name" value="Tetrapyrrole methylase"/>
    <property type="match status" value="1"/>
</dbReference>
<dbReference type="InterPro" id="IPR000878">
    <property type="entry name" value="4pyrrol_Mease"/>
</dbReference>
<dbReference type="Gene3D" id="3.30.950.10">
    <property type="entry name" value="Methyltransferase, Cobalt-precorrin-4 Transmethylase, Domain 2"/>
    <property type="match status" value="1"/>
</dbReference>
<dbReference type="InterPro" id="IPR008189">
    <property type="entry name" value="rRNA_ssu_MeTfrase_I"/>
</dbReference>
<dbReference type="PANTHER" id="PTHR46111">
    <property type="entry name" value="RIBOSOMAL RNA SMALL SUBUNIT METHYLTRANSFERASE I"/>
    <property type="match status" value="1"/>
</dbReference>
<keyword evidence="5 6" id="KW-0949">S-adenosyl-L-methionine</keyword>
<evidence type="ECO:0000256" key="1">
    <source>
        <dbReference type="ARBA" id="ARBA00022490"/>
    </source>
</evidence>
<dbReference type="EC" id="2.1.1.198" evidence="6"/>
<comment type="subcellular location">
    <subcellularLocation>
        <location evidence="6">Cytoplasm</location>
    </subcellularLocation>
</comment>
<evidence type="ECO:0000256" key="2">
    <source>
        <dbReference type="ARBA" id="ARBA00022552"/>
    </source>
</evidence>
<keyword evidence="4 6" id="KW-0808">Transferase</keyword>
<comment type="function">
    <text evidence="6">Catalyzes the 2'-O-methylation of the ribose of cytidine 1402 (C1402) in 16S rRNA.</text>
</comment>
<evidence type="ECO:0000313" key="8">
    <source>
        <dbReference type="EMBL" id="CAL4042265.1"/>
    </source>
</evidence>